<dbReference type="Gene3D" id="3.30.50.10">
    <property type="entry name" value="Erythroid Transcription Factor GATA-1, subunit A"/>
    <property type="match status" value="1"/>
</dbReference>
<keyword evidence="1 3" id="KW-0479">Metal-binding</keyword>
<dbReference type="PANTHER" id="PTHR36150">
    <property type="entry name" value="DNA GYRASE INHIBITOR YACG"/>
    <property type="match status" value="1"/>
</dbReference>
<feature type="binding site" evidence="3">
    <location>
        <position position="6"/>
    </location>
    <ligand>
        <name>Zn(2+)</name>
        <dbReference type="ChEBI" id="CHEBI:29105"/>
    </ligand>
</feature>
<dbReference type="RefSeq" id="WP_027313012.1">
    <property type="nucleotide sequence ID" value="NZ_JBHLZN010000001.1"/>
</dbReference>
<proteinExistence type="inferred from homology"/>
<keyword evidence="2 3" id="KW-0862">Zinc</keyword>
<dbReference type="PANTHER" id="PTHR36150:SF1">
    <property type="entry name" value="DNA GYRASE INHIBITOR YACG"/>
    <property type="match status" value="1"/>
</dbReference>
<comment type="similarity">
    <text evidence="3">Belongs to the DNA gyrase inhibitor YacG family.</text>
</comment>
<feature type="binding site" evidence="3">
    <location>
        <position position="25"/>
    </location>
    <ligand>
        <name>Zn(2+)</name>
        <dbReference type="ChEBI" id="CHEBI:29105"/>
    </ligand>
</feature>
<dbReference type="InterPro" id="IPR005584">
    <property type="entry name" value="DNA_gyrase_inhibitor_YacG"/>
</dbReference>
<evidence type="ECO:0000313" key="4">
    <source>
        <dbReference type="EMBL" id="MFB9885425.1"/>
    </source>
</evidence>
<dbReference type="EMBL" id="JBHLZN010000001">
    <property type="protein sequence ID" value="MFB9885425.1"/>
    <property type="molecule type" value="Genomic_DNA"/>
</dbReference>
<evidence type="ECO:0000313" key="5">
    <source>
        <dbReference type="Proteomes" id="UP001589628"/>
    </source>
</evidence>
<comment type="caution">
    <text evidence="4">The sequence shown here is derived from an EMBL/GenBank/DDBJ whole genome shotgun (WGS) entry which is preliminary data.</text>
</comment>
<organism evidence="4 5">
    <name type="scientific">Balneatrix alpica</name>
    <dbReference type="NCBI Taxonomy" id="75684"/>
    <lineage>
        <taxon>Bacteria</taxon>
        <taxon>Pseudomonadati</taxon>
        <taxon>Pseudomonadota</taxon>
        <taxon>Gammaproteobacteria</taxon>
        <taxon>Oceanospirillales</taxon>
        <taxon>Balneatrichaceae</taxon>
        <taxon>Balneatrix</taxon>
    </lineage>
</organism>
<comment type="cofactor">
    <cofactor evidence="3">
        <name>Zn(2+)</name>
        <dbReference type="ChEBI" id="CHEBI:29105"/>
    </cofactor>
    <text evidence="3">Binds 1 zinc ion.</text>
</comment>
<feature type="binding site" evidence="3">
    <location>
        <position position="9"/>
    </location>
    <ligand>
        <name>Zn(2+)</name>
        <dbReference type="ChEBI" id="CHEBI:29105"/>
    </ligand>
</feature>
<comment type="subunit">
    <text evidence="3">Interacts with GyrB.</text>
</comment>
<feature type="binding site" evidence="3">
    <location>
        <position position="29"/>
    </location>
    <ligand>
        <name>Zn(2+)</name>
        <dbReference type="ChEBI" id="CHEBI:29105"/>
    </ligand>
</feature>
<dbReference type="InterPro" id="IPR013088">
    <property type="entry name" value="Znf_NHR/GATA"/>
</dbReference>
<dbReference type="Proteomes" id="UP001589628">
    <property type="component" value="Unassembled WGS sequence"/>
</dbReference>
<keyword evidence="5" id="KW-1185">Reference proteome</keyword>
<accession>A0ABV5Z812</accession>
<name>A0ABV5Z812_9GAMM</name>
<evidence type="ECO:0000256" key="1">
    <source>
        <dbReference type="ARBA" id="ARBA00022723"/>
    </source>
</evidence>
<reference evidence="4 5" key="1">
    <citation type="submission" date="2024-09" db="EMBL/GenBank/DDBJ databases">
        <authorList>
            <person name="Sun Q."/>
            <person name="Mori K."/>
        </authorList>
    </citation>
    <scope>NUCLEOTIDE SEQUENCE [LARGE SCALE GENOMIC DNA]</scope>
    <source>
        <strain evidence="4 5">ATCC 51285</strain>
    </source>
</reference>
<evidence type="ECO:0000256" key="3">
    <source>
        <dbReference type="HAMAP-Rule" id="MF_00649"/>
    </source>
</evidence>
<gene>
    <name evidence="3" type="primary">yacG</name>
    <name evidence="4" type="ORF">ACFFLH_03230</name>
</gene>
<dbReference type="HAMAP" id="MF_00649">
    <property type="entry name" value="DNA_gyrase_inhibitor_YacG"/>
    <property type="match status" value="1"/>
</dbReference>
<evidence type="ECO:0000256" key="2">
    <source>
        <dbReference type="ARBA" id="ARBA00022833"/>
    </source>
</evidence>
<protein>
    <recommendedName>
        <fullName evidence="3">DNA gyrase inhibitor YacG</fullName>
    </recommendedName>
</protein>
<comment type="function">
    <text evidence="3">Inhibits all the catalytic activities of DNA gyrase by preventing its interaction with DNA. Acts by binding directly to the C-terminal domain of GyrB, which probably disrupts DNA binding by the gyrase.</text>
</comment>
<dbReference type="SUPFAM" id="SSF57716">
    <property type="entry name" value="Glucocorticoid receptor-like (DNA-binding domain)"/>
    <property type="match status" value="1"/>
</dbReference>
<dbReference type="Pfam" id="PF03884">
    <property type="entry name" value="YacG"/>
    <property type="match status" value="1"/>
</dbReference>
<sequence>MTRYPCPQCKQDVTWSNQNPYRPFCSERCKLIDLGSWADGSYAIPATPQVEDFGETSEDSFFIDPDQPPAH</sequence>